<keyword evidence="17 18" id="KW-1267">Proteomics identification</keyword>
<dbReference type="PROSITE" id="PS50005">
    <property type="entry name" value="TPR"/>
    <property type="match status" value="3"/>
</dbReference>
<dbReference type="EMBL" id="KF456097">
    <property type="status" value="NOT_ANNOTATED_CDS"/>
    <property type="molecule type" value="Genomic_DNA"/>
</dbReference>
<evidence type="ECO:0007829" key="18">
    <source>
        <dbReference type="ProteomicsDB" id="H3BSL2"/>
    </source>
</evidence>
<dbReference type="Proteomes" id="UP000005640">
    <property type="component" value="Chromosome 15"/>
</dbReference>
<dbReference type="AlphaFoldDB" id="H3BSL2"/>
<dbReference type="VEuPathDB" id="HostDB:ENSG00000140463"/>
<evidence type="ECO:0000256" key="4">
    <source>
        <dbReference type="ARBA" id="ARBA00022490"/>
    </source>
</evidence>
<feature type="region of interest" description="Disordered" evidence="14">
    <location>
        <begin position="417"/>
        <end position="496"/>
    </location>
</feature>
<reference evidence="15" key="4">
    <citation type="submission" date="2025-08" db="UniProtKB">
        <authorList>
            <consortium name="Ensembl"/>
        </authorList>
    </citation>
    <scope>IDENTIFICATION</scope>
</reference>
<dbReference type="Gene3D" id="1.25.40.10">
    <property type="entry name" value="Tetratricopeptide repeat domain"/>
    <property type="match status" value="2"/>
</dbReference>
<dbReference type="UCSC" id="uc059lct.1">
    <property type="organism name" value="human"/>
</dbReference>
<dbReference type="HGNC" id="HGNC:969">
    <property type="gene designation" value="BBS4"/>
</dbReference>
<dbReference type="SUPFAM" id="SSF48452">
    <property type="entry name" value="TPR-like"/>
    <property type="match status" value="2"/>
</dbReference>
<keyword evidence="5" id="KW-0677">Repeat</keyword>
<dbReference type="PANTHER" id="PTHR44186">
    <property type="match status" value="1"/>
</dbReference>
<evidence type="ECO:0000256" key="3">
    <source>
        <dbReference type="ARBA" id="ARBA00022475"/>
    </source>
</evidence>
<organism evidence="15 16">
    <name type="scientific">Homo sapiens</name>
    <name type="common">Human</name>
    <dbReference type="NCBI Taxonomy" id="9606"/>
    <lineage>
        <taxon>Eukaryota</taxon>
        <taxon>Metazoa</taxon>
        <taxon>Chordata</taxon>
        <taxon>Craniata</taxon>
        <taxon>Vertebrata</taxon>
        <taxon>Euteleostomi</taxon>
        <taxon>Mammalia</taxon>
        <taxon>Eutheria</taxon>
        <taxon>Euarchontoglires</taxon>
        <taxon>Primates</taxon>
        <taxon>Haplorrhini</taxon>
        <taxon>Catarrhini</taxon>
        <taxon>Hominidae</taxon>
        <taxon>Homo</taxon>
    </lineage>
</organism>
<dbReference type="PROSITE" id="PS50293">
    <property type="entry name" value="TPR_REGION"/>
    <property type="match status" value="1"/>
</dbReference>
<dbReference type="Ensembl" id="ENST00000569338.6">
    <property type="protein sequence ID" value="ENSP00000456758.2"/>
    <property type="gene ID" value="ENSG00000140463.15"/>
</dbReference>
<gene>
    <name evidence="15" type="primary">BBS4</name>
</gene>
<evidence type="ECO:0000256" key="13">
    <source>
        <dbReference type="PROSITE-ProRule" id="PRU00339"/>
    </source>
</evidence>
<feature type="region of interest" description="Disordered" evidence="14">
    <location>
        <begin position="1"/>
        <end position="25"/>
    </location>
</feature>
<dbReference type="InterPro" id="IPR019734">
    <property type="entry name" value="TPR_rpt"/>
</dbReference>
<dbReference type="GeneTree" id="ENSGT00940000158166"/>
<dbReference type="ProteomicsDB" id="42389"/>
<keyword evidence="16" id="KW-1185">Reference proteome</keyword>
<dbReference type="EMBL" id="AC009712">
    <property type="status" value="NOT_ANNOTATED_CDS"/>
    <property type="molecule type" value="Genomic_DNA"/>
</dbReference>
<keyword evidence="7" id="KW-0969">Cilium</keyword>
<dbReference type="Pfam" id="PF13414">
    <property type="entry name" value="TPR_11"/>
    <property type="match status" value="2"/>
</dbReference>
<keyword evidence="6 13" id="KW-0802">TPR repeat</keyword>
<dbReference type="GO" id="GO:0034451">
    <property type="term" value="C:centriolar satellite"/>
    <property type="evidence" value="ECO:0007669"/>
    <property type="project" value="UniProtKB-SubCell"/>
</dbReference>
<reference evidence="15" key="5">
    <citation type="submission" date="2025-09" db="UniProtKB">
        <authorList>
            <consortium name="Ensembl"/>
        </authorList>
    </citation>
    <scope>IDENTIFICATION</scope>
</reference>
<reference evidence="15 16" key="1">
    <citation type="journal article" date="2001" name="Nature">
        <title>Initial sequencing and analysis of the human genome.</title>
        <authorList>
            <consortium name="International Human Genome Sequencing Consortium"/>
            <person name="Lander E.S."/>
            <person name="Linton L.M."/>
            <person name="Birren B."/>
            <person name="Nusbaum C."/>
            <person name="Zody M.C."/>
            <person name="Baldwin J."/>
            <person name="Devon K."/>
            <person name="Dewar K."/>
            <person name="Doyle M."/>
            <person name="FitzHugh W."/>
            <person name="Funke R."/>
            <person name="Gage D."/>
            <person name="Harris K."/>
            <person name="Heaford A."/>
            <person name="Howland J."/>
            <person name="Kann L."/>
            <person name="Lehoczky J."/>
            <person name="LeVine R."/>
            <person name="McEwan P."/>
            <person name="McKernan K."/>
            <person name="Meldrim J."/>
            <person name="Mesirov J.P."/>
            <person name="Miranda C."/>
            <person name="Morris W."/>
            <person name="Naylor J."/>
            <person name="Raymond C."/>
            <person name="Rosetti M."/>
            <person name="Santos R."/>
            <person name="Sheridan A."/>
            <person name="Sougnez C."/>
            <person name="Stange-Thomann N."/>
            <person name="Stojanovic N."/>
            <person name="Subramanian A."/>
            <person name="Wyman D."/>
            <person name="Rogers J."/>
            <person name="Sulston J."/>
            <person name="Ainscough R."/>
            <person name="Beck S."/>
            <person name="Bentley D."/>
            <person name="Burton J."/>
            <person name="Clee C."/>
            <person name="Carter N."/>
            <person name="Coulson A."/>
            <person name="Deadman R."/>
            <person name="Deloukas P."/>
            <person name="Dunham A."/>
            <person name="Dunham I."/>
            <person name="Durbin R."/>
            <person name="French L."/>
            <person name="Grafham D."/>
            <person name="Gregory S."/>
            <person name="Hubbard T."/>
            <person name="Humphray S."/>
            <person name="Hunt A."/>
            <person name="Jones M."/>
            <person name="Lloyd C."/>
            <person name="McMurray A."/>
            <person name="Matthews L."/>
            <person name="Mercer S."/>
            <person name="Milne S."/>
            <person name="Mullikin J.C."/>
            <person name="Mungall A."/>
            <person name="Plumb R."/>
            <person name="Ross M."/>
            <person name="Shownkeen R."/>
            <person name="Sims S."/>
            <person name="Waterston R.H."/>
            <person name="Wilson R.K."/>
            <person name="Hillier L.W."/>
            <person name="McPherson J.D."/>
            <person name="Marra M.A."/>
            <person name="Mardis E.R."/>
            <person name="Fulton L.A."/>
            <person name="Chinwalla A.T."/>
            <person name="Pepin K.H."/>
            <person name="Gish W.R."/>
            <person name="Chissoe S.L."/>
            <person name="Wendl M.C."/>
            <person name="Delehaunty K.D."/>
            <person name="Miner T.L."/>
            <person name="Delehaunty A."/>
            <person name="Kramer J.B."/>
            <person name="Cook L.L."/>
            <person name="Fulton R.S."/>
            <person name="Johnson D.L."/>
            <person name="Minx P.J."/>
            <person name="Clifton S.W."/>
            <person name="Hawkins T."/>
            <person name="Branscomb E."/>
            <person name="Predki P."/>
            <person name="Richardson P."/>
            <person name="Wenning S."/>
            <person name="Slezak T."/>
            <person name="Doggett N."/>
            <person name="Cheng J.F."/>
            <person name="Olsen A."/>
            <person name="Lucas S."/>
            <person name="Elkin C."/>
            <person name="Uberbacher E."/>
            <person name="Frazier M."/>
            <person name="Gibbs R.A."/>
            <person name="Muzny D.M."/>
            <person name="Scherer S.E."/>
            <person name="Bouck J.B."/>
            <person name="Sodergren E.J."/>
            <person name="Worley K.C."/>
            <person name="Rives C.M."/>
            <person name="Gorrell J.H."/>
            <person name="Metzker M.L."/>
            <person name="Naylor S.L."/>
            <person name="Kucherlapati R.S."/>
            <person name="Nelson D.L."/>
            <person name="Weinstock G.M."/>
            <person name="Sakaki Y."/>
            <person name="Fujiyama A."/>
            <person name="Hattori M."/>
            <person name="Yada T."/>
            <person name="Toyoda A."/>
            <person name="Itoh T."/>
            <person name="Kawagoe C."/>
            <person name="Watanabe H."/>
            <person name="Totoki Y."/>
            <person name="Taylor T."/>
            <person name="Weissenbach J."/>
            <person name="Heilig R."/>
            <person name="Saurin W."/>
            <person name="Artiguenave F."/>
            <person name="Brottier P."/>
            <person name="Bruls T."/>
            <person name="Pelletier E."/>
            <person name="Robert C."/>
            <person name="Wincker P."/>
            <person name="Smith D.R."/>
            <person name="Doucette-Stamm L."/>
            <person name="Rubenfield M."/>
            <person name="Weinstock K."/>
            <person name="Lee H.M."/>
            <person name="Dubois J."/>
            <person name="Rosenthal A."/>
            <person name="Platzer M."/>
            <person name="Nyakatura G."/>
            <person name="Taudien S."/>
            <person name="Rump A."/>
            <person name="Yang H."/>
            <person name="Yu J."/>
            <person name="Wang J."/>
            <person name="Huang G."/>
            <person name="Gu J."/>
            <person name="Hood L."/>
            <person name="Rowen L."/>
            <person name="Madan A."/>
            <person name="Qin S."/>
            <person name="Davis R.W."/>
            <person name="Federspiel N.A."/>
            <person name="Abola A.P."/>
            <person name="Proctor M.J."/>
            <person name="Myers R.M."/>
            <person name="Schmutz J."/>
            <person name="Dickson M."/>
            <person name="Grimwood J."/>
            <person name="Cox D.R."/>
            <person name="Olson M.V."/>
            <person name="Kaul R."/>
            <person name="Raymond C."/>
            <person name="Shimizu N."/>
            <person name="Kawasaki K."/>
            <person name="Minoshima S."/>
            <person name="Evans G.A."/>
            <person name="Athanasiou M."/>
            <person name="Schultz R."/>
            <person name="Roe B.A."/>
            <person name="Chen F."/>
            <person name="Pan H."/>
            <person name="Ramser J."/>
            <person name="Lehrach H."/>
            <person name="Reinhardt R."/>
            <person name="McCombie W.R."/>
            <person name="de la Bastide M."/>
            <person name="Dedhia N."/>
            <person name="Blocker H."/>
            <person name="Hornischer K."/>
            <person name="Nordsiek G."/>
            <person name="Agarwala R."/>
            <person name="Aravind L."/>
            <person name="Bailey J.A."/>
            <person name="Bateman A."/>
            <person name="Batzoglou S."/>
            <person name="Birney E."/>
            <person name="Bork P."/>
            <person name="Brown D.G."/>
            <person name="Burge C.B."/>
            <person name="Cerutti L."/>
            <person name="Chen H.C."/>
            <person name="Church D."/>
            <person name="Clamp M."/>
            <person name="Copley R.R."/>
            <person name="Doerks T."/>
            <person name="Eddy S.R."/>
            <person name="Eichler E.E."/>
            <person name="Furey T.S."/>
            <person name="Galagan J."/>
            <person name="Gilbert J.G."/>
            <person name="Harmon C."/>
            <person name="Hayashizaki Y."/>
            <person name="Haussler D."/>
            <person name="Hermjakob H."/>
            <person name="Hokamp K."/>
            <person name="Jang W."/>
            <person name="Johnson L.S."/>
            <person name="Jones T.A."/>
            <person name="Kasif S."/>
            <person name="Kaspryzk A."/>
            <person name="Kennedy S."/>
            <person name="Kent W.J."/>
            <person name="Kitts P."/>
            <person name="Koonin E.V."/>
            <person name="Korf I."/>
            <person name="Kulp D."/>
            <person name="Lancet D."/>
            <person name="Lowe T.M."/>
            <person name="McLysaght A."/>
            <person name="Mikkelsen T."/>
            <person name="Moran J.V."/>
            <person name="Mulder N."/>
            <person name="Pollara V.J."/>
            <person name="Ponting C.P."/>
            <person name="Schuler G."/>
            <person name="Schultz J."/>
            <person name="Slater G."/>
            <person name="Smit A.F."/>
            <person name="Stupka E."/>
            <person name="Szustakowski J."/>
            <person name="Thierry-Mieg D."/>
            <person name="Thierry-Mieg J."/>
            <person name="Wagner L."/>
            <person name="Wallis J."/>
            <person name="Wheeler R."/>
            <person name="Williams A."/>
            <person name="Wolf Y.I."/>
            <person name="Wolfe K.H."/>
            <person name="Yang S.P."/>
            <person name="Yeh R.F."/>
            <person name="Collins F."/>
            <person name="Guyer M.S."/>
            <person name="Peterson J."/>
            <person name="Felsenfeld A."/>
            <person name="Wetterstrand K.A."/>
            <person name="Patrinos A."/>
            <person name="Morgan M.J."/>
            <person name="de Jong P."/>
            <person name="Catanese J.J."/>
            <person name="Osoegawa K."/>
            <person name="Shizuya H."/>
            <person name="Choi S."/>
            <person name="Chen Y.J."/>
        </authorList>
    </citation>
    <scope>NUCLEOTIDE SEQUENCE [LARGE SCALE GENOMIC DNA]</scope>
</reference>
<reference evidence="15 16" key="3">
    <citation type="journal article" date="2006" name="Nature">
        <title>Analysis of the DNA sequence and duplication history of human chromosome 15.</title>
        <authorList>
            <person name="Zody M.C."/>
            <person name="Garber M."/>
            <person name="Sharpe T."/>
            <person name="Young S.K."/>
            <person name="Rowen L."/>
            <person name="O'Neill K."/>
            <person name="Whittaker C.A."/>
            <person name="Kamal M."/>
            <person name="Chang J.L."/>
            <person name="Cuomo C.A."/>
            <person name="Dewar K."/>
            <person name="FitzGerald M.G."/>
            <person name="Kodira C.D."/>
            <person name="Madan A."/>
            <person name="Qin S."/>
            <person name="Yang X."/>
            <person name="Abbasi N."/>
            <person name="Abouelleil A."/>
            <person name="Arachchi H.M."/>
            <person name="Baradarani L."/>
            <person name="Birditt B."/>
            <person name="Bloom S."/>
            <person name="Bloom T."/>
            <person name="Borowsky M.L."/>
            <person name="Burke J."/>
            <person name="Butler J."/>
            <person name="Cook A."/>
            <person name="DeArellano K."/>
            <person name="DeCaprio D."/>
            <person name="Dorris L.III."/>
            <person name="Dors M."/>
            <person name="Eichler E.E."/>
            <person name="Engels R."/>
            <person name="Fahey J."/>
            <person name="Fleetwood P."/>
            <person name="Friedman C."/>
            <person name="Gearin G."/>
            <person name="Hall J.L."/>
            <person name="Hensley G."/>
            <person name="Johnson E."/>
            <person name="Jones C."/>
            <person name="Kamat A."/>
            <person name="Kaur A."/>
            <person name="Locke D.P."/>
            <person name="Madan A."/>
            <person name="Munson G."/>
            <person name="Jaffe D.B."/>
            <person name="Lui A."/>
            <person name="Macdonald P."/>
            <person name="Mauceli E."/>
            <person name="Naylor J.W."/>
            <person name="Nesbitt R."/>
            <person name="Nicol R."/>
            <person name="O'Leary S.B."/>
            <person name="Ratcliffe A."/>
            <person name="Rounsley S."/>
            <person name="She X."/>
            <person name="Sneddon K.M."/>
            <person name="Stewart S."/>
            <person name="Sougnez C."/>
            <person name="Stone S.M."/>
            <person name="Topham K."/>
            <person name="Vincent D."/>
            <person name="Wang S."/>
            <person name="Zimmer A.R."/>
            <person name="Birren B.W."/>
            <person name="Hood L."/>
            <person name="Lander E.S."/>
            <person name="Nusbaum C."/>
        </authorList>
    </citation>
    <scope>NUCLEOTIDE SEQUENCE [LARGE SCALE GENOMIC DNA]</scope>
</reference>
<keyword evidence="10" id="KW-0966">Cell projection</keyword>
<evidence type="ECO:0000256" key="1">
    <source>
        <dbReference type="ARBA" id="ARBA00004309"/>
    </source>
</evidence>
<evidence type="ECO:0000313" key="15">
    <source>
        <dbReference type="Ensembl" id="ENSP00000456758.2"/>
    </source>
</evidence>
<keyword evidence="4" id="KW-0963">Cytoplasm</keyword>
<evidence type="ECO:0000256" key="2">
    <source>
        <dbReference type="ARBA" id="ARBA00004607"/>
    </source>
</evidence>
<keyword evidence="9" id="KW-0206">Cytoskeleton</keyword>
<dbReference type="FunFam" id="1.25.40.10:FF:000237">
    <property type="entry name" value="Bardet-Biedl syndrome 4 (Human)"/>
    <property type="match status" value="1"/>
</dbReference>
<evidence type="ECO:0000256" key="10">
    <source>
        <dbReference type="ARBA" id="ARBA00023273"/>
    </source>
</evidence>
<reference evidence="15 16" key="2">
    <citation type="journal article" date="2004" name="Nature">
        <title>Finishing the euchromatic sequence of the human genome.</title>
        <authorList>
            <consortium name="International Human Genome Sequencing Consortium"/>
        </authorList>
    </citation>
    <scope>NUCLEOTIDE SEQUENCE [LARGE SCALE GENOMIC DNA]</scope>
</reference>
<name>H3BSL2_HUMAN</name>
<dbReference type="PANTHER" id="PTHR44186:SF1">
    <property type="entry name" value="BARDET-BIEDL SYNDROME 4 PROTEIN"/>
    <property type="match status" value="1"/>
</dbReference>
<accession>H3BSL2</accession>
<dbReference type="MassIVE" id="H3BSL2"/>
<protein>
    <recommendedName>
        <fullName evidence="12">BBSome complex member BBS4</fullName>
    </recommendedName>
</protein>
<dbReference type="Pfam" id="PF13181">
    <property type="entry name" value="TPR_8"/>
    <property type="match status" value="2"/>
</dbReference>
<evidence type="ECO:0000256" key="9">
    <source>
        <dbReference type="ARBA" id="ARBA00023212"/>
    </source>
</evidence>
<feature type="repeat" description="TPR" evidence="13">
    <location>
        <begin position="101"/>
        <end position="134"/>
    </location>
</feature>
<keyword evidence="8" id="KW-0472">Membrane</keyword>
<dbReference type="PeptideAtlas" id="H3BSL2"/>
<evidence type="ECO:0000256" key="12">
    <source>
        <dbReference type="ARBA" id="ARBA00073723"/>
    </source>
</evidence>
<proteinExistence type="evidence at protein level"/>
<sequence>MAEERVATRTQFPVSTESQKPRQKKAPEFPILEKQNWLIHLHYIRKDYEACKAVIKEQLQETQGLCEYAIYVQALIFRLEGNIQESLELFQTCAVLSPQSADNLKQVARSLFLLGKHKAAIEVYNEAAKLNQKDWEISHNLGVCYIYLKQFNKAQDQLHNALNLNRHDLTYIMLGKIHLLEGDLDKAIEVYKKAVEFSPENTELLTTLGLLYLQAILAAGSMMQTHGDFDVALTKYRVVACAVPESPPLWNNIGMCFFGKKKYVAAISCLKRANYLAPFDWKILYNLGLVHLTMQQYASAFHFLSAAINFQPKMGELYMLLAVALTNLEDIENAKRAYAEAVHLDKCNPLVNLNYAVLLYNQGEKKNALAQYQEMEKKVSLLKDNSSLEFDSEMVEMAQKLGAALQVGEALVWTKPVKDPKSKHQTTSTSKPASFQQPLGSNQALGQAMSSAAAYRTLPSGAGGTSQFTKPPSLPLEPEPAVESSPTETSEQIREK</sequence>
<dbReference type="ChiTaRS" id="BBS4">
    <property type="organism name" value="human"/>
</dbReference>
<evidence type="ECO:0000256" key="8">
    <source>
        <dbReference type="ARBA" id="ARBA00023136"/>
    </source>
</evidence>
<comment type="similarity">
    <text evidence="11">Belongs to the BBS4 family.</text>
</comment>
<dbReference type="Antibodypedia" id="26730">
    <property type="antibodies" value="284 antibodies from 31 providers"/>
</dbReference>
<evidence type="ECO:0000256" key="6">
    <source>
        <dbReference type="ARBA" id="ARBA00022803"/>
    </source>
</evidence>
<feature type="compositionally biased region" description="Polar residues" evidence="14">
    <location>
        <begin position="425"/>
        <end position="450"/>
    </location>
</feature>
<dbReference type="GO" id="GO:0060170">
    <property type="term" value="C:ciliary membrane"/>
    <property type="evidence" value="ECO:0007669"/>
    <property type="project" value="UniProtKB-SubCell"/>
</dbReference>
<comment type="subcellular location">
    <subcellularLocation>
        <location evidence="1">Cell projection</location>
        <location evidence="1">Cilium membrane</location>
    </subcellularLocation>
    <subcellularLocation>
        <location evidence="2">Cytoplasm</location>
        <location evidence="2">Cytoskeleton</location>
        <location evidence="2">Microtubule organizing center</location>
        <location evidence="2">Centrosome</location>
        <location evidence="2">Centriolar satellite</location>
    </subcellularLocation>
</comment>
<evidence type="ECO:0007829" key="17">
    <source>
        <dbReference type="PeptideAtlas" id="H3BSL2"/>
    </source>
</evidence>
<dbReference type="GeneID" id="585"/>
<dbReference type="InterPro" id="IPR011990">
    <property type="entry name" value="TPR-like_helical_dom_sf"/>
</dbReference>
<dbReference type="RefSeq" id="NP_001307594.1">
    <property type="nucleotide sequence ID" value="NM_001320665.2"/>
</dbReference>
<keyword evidence="3" id="KW-1003">Cell membrane</keyword>
<dbReference type="HOGENOM" id="CLU_992220_0_0_1"/>
<dbReference type="ExpressionAtlas" id="H3BSL2">
    <property type="expression patterns" value="baseline and differential"/>
</dbReference>
<dbReference type="SMART" id="SM00028">
    <property type="entry name" value="TPR"/>
    <property type="match status" value="7"/>
</dbReference>
<dbReference type="Pfam" id="PF13432">
    <property type="entry name" value="TPR_16"/>
    <property type="match status" value="1"/>
</dbReference>
<dbReference type="Bgee" id="ENSG00000140463">
    <property type="expression patterns" value="Expressed in right uterine tube and 190 other cell types or tissues"/>
</dbReference>
<evidence type="ECO:0000256" key="5">
    <source>
        <dbReference type="ARBA" id="ARBA00022737"/>
    </source>
</evidence>
<feature type="repeat" description="TPR" evidence="13">
    <location>
        <begin position="168"/>
        <end position="201"/>
    </location>
</feature>
<dbReference type="OrthoDB" id="309339at2759"/>
<feature type="repeat" description="TPR" evidence="13">
    <location>
        <begin position="281"/>
        <end position="314"/>
    </location>
</feature>
<feature type="compositionally biased region" description="Polar residues" evidence="14">
    <location>
        <begin position="8"/>
        <end position="18"/>
    </location>
</feature>
<dbReference type="Ensembl" id="ENST00000569338.6">
    <property type="protein sequence ID" value="ENSP00000456758.2"/>
    <property type="gene ID" value="ENSG00000140463.16"/>
</dbReference>
<evidence type="ECO:0000256" key="7">
    <source>
        <dbReference type="ARBA" id="ARBA00023069"/>
    </source>
</evidence>
<dbReference type="FunFam" id="1.25.40.10:FF:000265">
    <property type="entry name" value="Bardet-Biedl syndrome 4 (Human)"/>
    <property type="match status" value="1"/>
</dbReference>
<evidence type="ECO:0000313" key="16">
    <source>
        <dbReference type="Proteomes" id="UP000005640"/>
    </source>
</evidence>
<evidence type="ECO:0000256" key="14">
    <source>
        <dbReference type="SAM" id="MobiDB-lite"/>
    </source>
</evidence>
<evidence type="ECO:0000256" key="11">
    <source>
        <dbReference type="ARBA" id="ARBA00023778"/>
    </source>
</evidence>
<dbReference type="OpenTargets" id="ENSG00000140463"/>